<feature type="transmembrane region" description="Helical" evidence="1">
    <location>
        <begin position="84"/>
        <end position="102"/>
    </location>
</feature>
<feature type="transmembrane region" description="Helical" evidence="1">
    <location>
        <begin position="12"/>
        <end position="34"/>
    </location>
</feature>
<name>A0A494X428_9BURK</name>
<comment type="caution">
    <text evidence="3">The sequence shown here is derived from an EMBL/GenBank/DDBJ whole genome shotgun (WGS) entry which is preliminary data.</text>
</comment>
<dbReference type="Proteomes" id="UP000280434">
    <property type="component" value="Unassembled WGS sequence"/>
</dbReference>
<dbReference type="RefSeq" id="WP_121281182.1">
    <property type="nucleotide sequence ID" value="NZ_RBZV01000013.1"/>
</dbReference>
<dbReference type="InterPro" id="IPR050879">
    <property type="entry name" value="Acyltransferase_3"/>
</dbReference>
<proteinExistence type="predicted"/>
<evidence type="ECO:0000256" key="1">
    <source>
        <dbReference type="SAM" id="Phobius"/>
    </source>
</evidence>
<keyword evidence="1" id="KW-0812">Transmembrane</keyword>
<feature type="transmembrane region" description="Helical" evidence="1">
    <location>
        <begin position="172"/>
        <end position="191"/>
    </location>
</feature>
<feature type="transmembrane region" description="Helical" evidence="1">
    <location>
        <begin position="145"/>
        <end position="167"/>
    </location>
</feature>
<dbReference type="GO" id="GO:0016020">
    <property type="term" value="C:membrane"/>
    <property type="evidence" value="ECO:0007669"/>
    <property type="project" value="TreeGrafter"/>
</dbReference>
<organism evidence="3 4">
    <name type="scientific">Trinickia fusca</name>
    <dbReference type="NCBI Taxonomy" id="2419777"/>
    <lineage>
        <taxon>Bacteria</taxon>
        <taxon>Pseudomonadati</taxon>
        <taxon>Pseudomonadota</taxon>
        <taxon>Betaproteobacteria</taxon>
        <taxon>Burkholderiales</taxon>
        <taxon>Burkholderiaceae</taxon>
        <taxon>Trinickia</taxon>
    </lineage>
</organism>
<dbReference type="InterPro" id="IPR002656">
    <property type="entry name" value="Acyl_transf_3_dom"/>
</dbReference>
<dbReference type="GO" id="GO:0016747">
    <property type="term" value="F:acyltransferase activity, transferring groups other than amino-acyl groups"/>
    <property type="evidence" value="ECO:0007669"/>
    <property type="project" value="InterPro"/>
</dbReference>
<dbReference type="OrthoDB" id="8772324at2"/>
<dbReference type="PANTHER" id="PTHR23028:SF53">
    <property type="entry name" value="ACYL_TRANSF_3 DOMAIN-CONTAINING PROTEIN"/>
    <property type="match status" value="1"/>
</dbReference>
<dbReference type="GO" id="GO:0009103">
    <property type="term" value="P:lipopolysaccharide biosynthetic process"/>
    <property type="evidence" value="ECO:0007669"/>
    <property type="project" value="TreeGrafter"/>
</dbReference>
<reference evidence="3 4" key="1">
    <citation type="submission" date="2018-10" db="EMBL/GenBank/DDBJ databases">
        <title>Paraburkholderia sp. 7MK8-2, isolated from soil.</title>
        <authorList>
            <person name="Gao Z.-H."/>
            <person name="Qiu L.-H."/>
        </authorList>
    </citation>
    <scope>NUCLEOTIDE SEQUENCE [LARGE SCALE GENOMIC DNA]</scope>
    <source>
        <strain evidence="3 4">7MK8-2</strain>
    </source>
</reference>
<evidence type="ECO:0000313" key="3">
    <source>
        <dbReference type="EMBL" id="RKP44401.1"/>
    </source>
</evidence>
<feature type="transmembrane region" description="Helical" evidence="1">
    <location>
        <begin position="271"/>
        <end position="298"/>
    </location>
</feature>
<gene>
    <name evidence="3" type="ORF">D7S89_23050</name>
</gene>
<dbReference type="EMBL" id="RBZV01000013">
    <property type="protein sequence ID" value="RKP44401.1"/>
    <property type="molecule type" value="Genomic_DNA"/>
</dbReference>
<sequence length="383" mass="41870">MNHGARYEQLDALRGLAALTVVLSHFTLLTPLLILRHTPLRVLLGGHEAVVLFFVLSGFVLTLQINGAGKPGYYEYAIRRICRIYLPYLGAIAVAYACFLFSNGGEVGWAGPWFNASWPPALSNADLARHLMFLLPFKTDQLDNVVWSLVYEMRISLVFMPIVLAVYRMPTWLSLVGAASLSLALCAYAVHTDHPLIQASVSAEWLPTGHYLSMFVVGAALAKHRSALSSHLGRAPRATRIGIVLAASSFALYVSSASLRFHFREPLSGYLIDWCVLLAVSGIIACAVALVPFARLLLIPPLPFLGKISYSLYLFHCVVLLSVVHLTGVRMGPTLSLILAAVLIVPVSYVGYVCFERPGIRLGSHLGRKFSTQRVLADAVARN</sequence>
<evidence type="ECO:0000313" key="4">
    <source>
        <dbReference type="Proteomes" id="UP000280434"/>
    </source>
</evidence>
<feature type="domain" description="Acyltransferase 3" evidence="2">
    <location>
        <begin position="9"/>
        <end position="352"/>
    </location>
</feature>
<dbReference type="Pfam" id="PF01757">
    <property type="entry name" value="Acyl_transf_3"/>
    <property type="match status" value="1"/>
</dbReference>
<keyword evidence="3" id="KW-0808">Transferase</keyword>
<keyword evidence="4" id="KW-1185">Reference proteome</keyword>
<feature type="transmembrane region" description="Helical" evidence="1">
    <location>
        <begin position="310"/>
        <end position="329"/>
    </location>
</feature>
<feature type="transmembrane region" description="Helical" evidence="1">
    <location>
        <begin position="203"/>
        <end position="221"/>
    </location>
</feature>
<keyword evidence="1" id="KW-0472">Membrane</keyword>
<protein>
    <submittedName>
        <fullName evidence="3">Acyltransferase</fullName>
    </submittedName>
</protein>
<dbReference type="PANTHER" id="PTHR23028">
    <property type="entry name" value="ACETYLTRANSFERASE"/>
    <property type="match status" value="1"/>
</dbReference>
<dbReference type="AlphaFoldDB" id="A0A494X428"/>
<keyword evidence="3" id="KW-0012">Acyltransferase</keyword>
<feature type="transmembrane region" description="Helical" evidence="1">
    <location>
        <begin position="335"/>
        <end position="355"/>
    </location>
</feature>
<feature type="transmembrane region" description="Helical" evidence="1">
    <location>
        <begin position="40"/>
        <end position="63"/>
    </location>
</feature>
<keyword evidence="1" id="KW-1133">Transmembrane helix</keyword>
<accession>A0A494X428</accession>
<evidence type="ECO:0000259" key="2">
    <source>
        <dbReference type="Pfam" id="PF01757"/>
    </source>
</evidence>
<feature type="transmembrane region" description="Helical" evidence="1">
    <location>
        <begin position="241"/>
        <end position="259"/>
    </location>
</feature>